<dbReference type="AlphaFoldDB" id="A0A9X2XXJ2"/>
<protein>
    <submittedName>
        <fullName evidence="1">Uncharacterized protein</fullName>
    </submittedName>
</protein>
<gene>
    <name evidence="1" type="ORF">OCK74_19715</name>
</gene>
<organism evidence="1 2">
    <name type="scientific">Paraflavisolibacter caeni</name>
    <dbReference type="NCBI Taxonomy" id="2982496"/>
    <lineage>
        <taxon>Bacteria</taxon>
        <taxon>Pseudomonadati</taxon>
        <taxon>Bacteroidota</taxon>
        <taxon>Chitinophagia</taxon>
        <taxon>Chitinophagales</taxon>
        <taxon>Chitinophagaceae</taxon>
        <taxon>Paraflavisolibacter</taxon>
    </lineage>
</organism>
<proteinExistence type="predicted"/>
<comment type="caution">
    <text evidence="1">The sequence shown here is derived from an EMBL/GenBank/DDBJ whole genome shotgun (WGS) entry which is preliminary data.</text>
</comment>
<dbReference type="PROSITE" id="PS51257">
    <property type="entry name" value="PROKAR_LIPOPROTEIN"/>
    <property type="match status" value="1"/>
</dbReference>
<keyword evidence="2" id="KW-1185">Reference proteome</keyword>
<dbReference type="RefSeq" id="WP_279298798.1">
    <property type="nucleotide sequence ID" value="NZ_JAOTIF010000020.1"/>
</dbReference>
<accession>A0A9X2XXJ2</accession>
<reference evidence="1" key="2">
    <citation type="submission" date="2023-04" db="EMBL/GenBank/DDBJ databases">
        <title>Paracnuella aquatica gen. nov., sp. nov., a member of the family Chitinophagaceae isolated from a hot spring.</title>
        <authorList>
            <person name="Wang C."/>
        </authorList>
    </citation>
    <scope>NUCLEOTIDE SEQUENCE</scope>
    <source>
        <strain evidence="1">LB-8</strain>
    </source>
</reference>
<dbReference type="Proteomes" id="UP001155483">
    <property type="component" value="Unassembled WGS sequence"/>
</dbReference>
<dbReference type="EMBL" id="JAOTIF010000020">
    <property type="protein sequence ID" value="MCU7551359.1"/>
    <property type="molecule type" value="Genomic_DNA"/>
</dbReference>
<evidence type="ECO:0000313" key="1">
    <source>
        <dbReference type="EMBL" id="MCU7551359.1"/>
    </source>
</evidence>
<sequence>MKQFLYLAFILSSLSSCGEEGQSDAATVQPVITEQPPQPSNQPSKAQTPVLFVQWHYPDSVDGLKALEIRQKVENKIDAALRTKGQGQWFAGDLGPGGANMLYEVHSHEKALPIILEVLKKEGLEKETLIAQRIYTDAENWSYKVVYPKDYQGEFNDM</sequence>
<reference evidence="1" key="1">
    <citation type="submission" date="2022-09" db="EMBL/GenBank/DDBJ databases">
        <authorList>
            <person name="Yuan C."/>
            <person name="Ke Z."/>
        </authorList>
    </citation>
    <scope>NUCLEOTIDE SEQUENCE</scope>
    <source>
        <strain evidence="1">LB-8</strain>
    </source>
</reference>
<name>A0A9X2XXJ2_9BACT</name>
<evidence type="ECO:0000313" key="2">
    <source>
        <dbReference type="Proteomes" id="UP001155483"/>
    </source>
</evidence>